<dbReference type="EMBL" id="JANYMP010000018">
    <property type="protein sequence ID" value="MCS7481523.1"/>
    <property type="molecule type" value="Genomic_DNA"/>
</dbReference>
<evidence type="ECO:0000313" key="8">
    <source>
        <dbReference type="EMBL" id="MCS7481523.1"/>
    </source>
</evidence>
<keyword evidence="2 6" id="KW-0732">Signal</keyword>
<dbReference type="PRINTS" id="PR00740">
    <property type="entry name" value="GLHYDRLASE27"/>
</dbReference>
<accession>A0A9X2VTX0</accession>
<dbReference type="Proteomes" id="UP001141259">
    <property type="component" value="Unassembled WGS sequence"/>
</dbReference>
<sequence>MSRTLTLRRALAVLPVLAATLVVPPVAAAPAQELAQELAQEPAAVQDAPLAAKPYLGWSSWSMQSSKYPGLNPRGMGSWLNEANILKQADAVAAKLKPSGYTYVNMDAGWWMNYDWVPDFDSNGRPKTNAERFPRGIKHVADHLHRKGLKSGIYLPVGLEKVNYDKGDFPVAGAPSCSTHDIVHDDLRTTNGWDSSYKLDFAKPCAQKYIDSIATMFANWGVDFFKLDGVGPGSGKAGVNYDNRDEVAAYRKALDATGRKIHFEVSWSLDIAAIDTWKAHTNGWRIDTDVECYCDTLVTWENSVDNRWADLPQWVQHAGPGGWNDLDSLDVGNGEMDGINPDERQSYMTLWSIAAAPLYTGDDVTKLDALGEKLLTNPEVLAVNQQGRPAKPVREGGDQQTWWARNTDGSYTVALFNLASTPKPVQGRWSDLGMTGAGKVRDLWARKDLGTFAGGYGALLPPHGSRLFKVTPGVLVGGLEAEAGKLAGRAAVKDCAGCSGGKKVGDLYQNGSVEFRSVRVAKAGLYRLSTSYTSGDPRWFGVAVNDAPAVWSEFPATADWGTVAAHELVVTLKQGSNTILFDSGGGYSPDLDKIDVSPL</sequence>
<dbReference type="Gene3D" id="2.60.120.260">
    <property type="entry name" value="Galactose-binding domain-like"/>
    <property type="match status" value="1"/>
</dbReference>
<dbReference type="CDD" id="cd04081">
    <property type="entry name" value="CBM35_galactosidase-like"/>
    <property type="match status" value="1"/>
</dbReference>
<dbReference type="EC" id="3.2.1.22" evidence="5"/>
<keyword evidence="5" id="KW-1015">Disulfide bond</keyword>
<dbReference type="Pfam" id="PF17801">
    <property type="entry name" value="Melibiase_C"/>
    <property type="match status" value="1"/>
</dbReference>
<organism evidence="8 9">
    <name type="scientific">Umezawaea endophytica</name>
    <dbReference type="NCBI Taxonomy" id="1654476"/>
    <lineage>
        <taxon>Bacteria</taxon>
        <taxon>Bacillati</taxon>
        <taxon>Actinomycetota</taxon>
        <taxon>Actinomycetes</taxon>
        <taxon>Pseudonocardiales</taxon>
        <taxon>Pseudonocardiaceae</taxon>
        <taxon>Umezawaea</taxon>
    </lineage>
</organism>
<dbReference type="Pfam" id="PF16499">
    <property type="entry name" value="Melibiase_2"/>
    <property type="match status" value="2"/>
</dbReference>
<dbReference type="InterPro" id="IPR017853">
    <property type="entry name" value="GH"/>
</dbReference>
<dbReference type="CDD" id="cd14792">
    <property type="entry name" value="GH27"/>
    <property type="match status" value="1"/>
</dbReference>
<dbReference type="SUPFAM" id="SSF51445">
    <property type="entry name" value="(Trans)glycosidases"/>
    <property type="match status" value="1"/>
</dbReference>
<dbReference type="InterPro" id="IPR013785">
    <property type="entry name" value="Aldolase_TIM"/>
</dbReference>
<keyword evidence="4 5" id="KW-0326">Glycosidase</keyword>
<feature type="chain" id="PRO_5040722560" description="Alpha-galactosidase" evidence="6">
    <location>
        <begin position="29"/>
        <end position="599"/>
    </location>
</feature>
<comment type="catalytic activity">
    <reaction evidence="5">
        <text>Hydrolysis of terminal, non-reducing alpha-D-galactose residues in alpha-D-galactosides, including galactose oligosaccharides, galactomannans and galactolipids.</text>
        <dbReference type="EC" id="3.2.1.22"/>
    </reaction>
</comment>
<gene>
    <name evidence="8" type="ORF">NZH93_32105</name>
</gene>
<dbReference type="GO" id="GO:0004557">
    <property type="term" value="F:alpha-galactosidase activity"/>
    <property type="evidence" value="ECO:0007669"/>
    <property type="project" value="UniProtKB-EC"/>
</dbReference>
<dbReference type="PROSITE" id="PS51175">
    <property type="entry name" value="CBM6"/>
    <property type="match status" value="1"/>
</dbReference>
<dbReference type="SUPFAM" id="SSF49785">
    <property type="entry name" value="Galactose-binding domain-like"/>
    <property type="match status" value="1"/>
</dbReference>
<evidence type="ECO:0000256" key="4">
    <source>
        <dbReference type="ARBA" id="ARBA00023295"/>
    </source>
</evidence>
<evidence type="ECO:0000256" key="2">
    <source>
        <dbReference type="ARBA" id="ARBA00022729"/>
    </source>
</evidence>
<dbReference type="RefSeq" id="WP_259627009.1">
    <property type="nucleotide sequence ID" value="NZ_JANYMP010000018.1"/>
</dbReference>
<dbReference type="InterPro" id="IPR041233">
    <property type="entry name" value="Melibiase_C"/>
</dbReference>
<dbReference type="PANTHER" id="PTHR11452">
    <property type="entry name" value="ALPHA-GALACTOSIDASE/ALPHA-N-ACETYLGALACTOSAMINIDASE"/>
    <property type="match status" value="1"/>
</dbReference>
<name>A0A9X2VTX0_9PSEU</name>
<evidence type="ECO:0000313" key="9">
    <source>
        <dbReference type="Proteomes" id="UP001141259"/>
    </source>
</evidence>
<evidence type="ECO:0000259" key="7">
    <source>
        <dbReference type="PROSITE" id="PS51175"/>
    </source>
</evidence>
<comment type="caution">
    <text evidence="8">The sequence shown here is derived from an EMBL/GenBank/DDBJ whole genome shotgun (WGS) entry which is preliminary data.</text>
</comment>
<dbReference type="InterPro" id="IPR005084">
    <property type="entry name" value="CBM6"/>
</dbReference>
<evidence type="ECO:0000256" key="3">
    <source>
        <dbReference type="ARBA" id="ARBA00022801"/>
    </source>
</evidence>
<evidence type="ECO:0000256" key="5">
    <source>
        <dbReference type="RuleBase" id="RU361168"/>
    </source>
</evidence>
<protein>
    <recommendedName>
        <fullName evidence="5">Alpha-galactosidase</fullName>
        <ecNumber evidence="5">3.2.1.22</ecNumber>
    </recommendedName>
    <alternativeName>
        <fullName evidence="5">Melibiase</fullName>
    </alternativeName>
</protein>
<dbReference type="InterPro" id="IPR013780">
    <property type="entry name" value="Glyco_hydro_b"/>
</dbReference>
<comment type="similarity">
    <text evidence="1 5">Belongs to the glycosyl hydrolase 27 family.</text>
</comment>
<dbReference type="Gene3D" id="2.60.40.1180">
    <property type="entry name" value="Golgi alpha-mannosidase II"/>
    <property type="match status" value="1"/>
</dbReference>
<keyword evidence="9" id="KW-1185">Reference proteome</keyword>
<keyword evidence="3 5" id="KW-0378">Hydrolase</keyword>
<dbReference type="InterPro" id="IPR008979">
    <property type="entry name" value="Galactose-bd-like_sf"/>
</dbReference>
<dbReference type="AlphaFoldDB" id="A0A9X2VTX0"/>
<dbReference type="Gene3D" id="3.20.20.70">
    <property type="entry name" value="Aldolase class I"/>
    <property type="match status" value="1"/>
</dbReference>
<dbReference type="PANTHER" id="PTHR11452:SF42">
    <property type="entry name" value="ALPHA-GALACTOSIDASE"/>
    <property type="match status" value="1"/>
</dbReference>
<dbReference type="SUPFAM" id="SSF51011">
    <property type="entry name" value="Glycosyl hydrolase domain"/>
    <property type="match status" value="1"/>
</dbReference>
<dbReference type="GO" id="GO:0005975">
    <property type="term" value="P:carbohydrate metabolic process"/>
    <property type="evidence" value="ECO:0007669"/>
    <property type="project" value="InterPro"/>
</dbReference>
<feature type="domain" description="CBM6" evidence="7">
    <location>
        <begin position="477"/>
        <end position="597"/>
    </location>
</feature>
<reference evidence="8" key="1">
    <citation type="submission" date="2022-08" db="EMBL/GenBank/DDBJ databases">
        <authorList>
            <person name="Tistechok S."/>
            <person name="Samborskyy M."/>
            <person name="Roman I."/>
        </authorList>
    </citation>
    <scope>NUCLEOTIDE SEQUENCE</scope>
    <source>
        <strain evidence="8">DSM 103496</strain>
    </source>
</reference>
<dbReference type="GO" id="GO:0030246">
    <property type="term" value="F:carbohydrate binding"/>
    <property type="evidence" value="ECO:0007669"/>
    <property type="project" value="InterPro"/>
</dbReference>
<evidence type="ECO:0000256" key="1">
    <source>
        <dbReference type="ARBA" id="ARBA00009743"/>
    </source>
</evidence>
<feature type="signal peptide" evidence="6">
    <location>
        <begin position="1"/>
        <end position="28"/>
    </location>
</feature>
<proteinExistence type="inferred from homology"/>
<evidence type="ECO:0000256" key="6">
    <source>
        <dbReference type="SAM" id="SignalP"/>
    </source>
</evidence>
<dbReference type="InterPro" id="IPR002241">
    <property type="entry name" value="Glyco_hydro_27"/>
</dbReference>